<evidence type="ECO:0000313" key="3">
    <source>
        <dbReference type="Proteomes" id="UP000199533"/>
    </source>
</evidence>
<keyword evidence="1" id="KW-0812">Transmembrane</keyword>
<accession>A0A1I3X988</accession>
<dbReference type="OrthoDB" id="3199629at2"/>
<feature type="transmembrane region" description="Helical" evidence="1">
    <location>
        <begin position="83"/>
        <end position="103"/>
    </location>
</feature>
<proteinExistence type="predicted"/>
<dbReference type="AlphaFoldDB" id="A0A1I3X988"/>
<dbReference type="EMBL" id="FOSP01000001">
    <property type="protein sequence ID" value="SFK16203.1"/>
    <property type="molecule type" value="Genomic_DNA"/>
</dbReference>
<dbReference type="STRING" id="52441.SAMN05216302_1001184"/>
<evidence type="ECO:0000256" key="1">
    <source>
        <dbReference type="SAM" id="Phobius"/>
    </source>
</evidence>
<sequence>MSSIIRMVTFWVLSLGWLVFAYHAGSMIPDQQLWFALLITFLFGIPLYMAATYSVTIQRIHRANQFRNLGVLYWFLNKRILPYIGWAVWSVTFAFLLIFYLGVTQKIEWIVFLLTVPVFSCFHIIFAPVAAREFKSYIALHKSLIWTRWATALAMAGFYVLYVKLASGYQPYASLVEAIQARSLGIDGASNSVLILETARMLGFIEGLKAYVLGNLHSLNDIIFLIFIFLGSTVLFYNIALAISSFMVPLSEYRRVFAPLQDVDEPVRIQPRSLAIASALITFFMLFIYVPSTVYVDAWLRSTPQFVEQLQKKQEAAVKKIESLEKIGDDYYKPGTIAQTRQAYLEVVHELETSVNELRKTTNESFMLMAHNVDDYLDWYYSLPGEYERIVALATGKLENWMIERLEAYLMKGNAFGPVQQSIEDALRKNEELRTEYLEKINRILADNQIEPATQQPEIIQYSPLDAIKEPPSHSIIVNLESRLLISGGIGAAGAITGAIAGKVTSKVIAKGAISLGAKALVKVAAGKAASVLGGAAAGAASGAAIGSVFPGVGTAIGAALGGIIGGISVGLGVEHLLLKLEEHYSREEFKQQILEAIDEARVEFEESLEMGRIE</sequence>
<feature type="transmembrane region" description="Helical" evidence="1">
    <location>
        <begin position="109"/>
        <end position="131"/>
    </location>
</feature>
<keyword evidence="1" id="KW-0472">Membrane</keyword>
<feature type="transmembrane region" description="Helical" evidence="1">
    <location>
        <begin position="31"/>
        <end position="51"/>
    </location>
</feature>
<reference evidence="3" key="1">
    <citation type="submission" date="2016-10" db="EMBL/GenBank/DDBJ databases">
        <authorList>
            <person name="Varghese N."/>
            <person name="Submissions S."/>
        </authorList>
    </citation>
    <scope>NUCLEOTIDE SEQUENCE [LARGE SCALE GENOMIC DNA]</scope>
    <source>
        <strain evidence="3">Nm69</strain>
    </source>
</reference>
<feature type="transmembrane region" description="Helical" evidence="1">
    <location>
        <begin position="274"/>
        <end position="296"/>
    </location>
</feature>
<keyword evidence="3" id="KW-1185">Reference proteome</keyword>
<gene>
    <name evidence="2" type="ORF">SAMN05216302_1001184</name>
</gene>
<keyword evidence="1" id="KW-1133">Transmembrane helix</keyword>
<name>A0A1I3X988_9PROT</name>
<dbReference type="Proteomes" id="UP000199533">
    <property type="component" value="Unassembled WGS sequence"/>
</dbReference>
<feature type="transmembrane region" description="Helical" evidence="1">
    <location>
        <begin position="222"/>
        <end position="248"/>
    </location>
</feature>
<evidence type="ECO:0000313" key="2">
    <source>
        <dbReference type="EMBL" id="SFK16203.1"/>
    </source>
</evidence>
<dbReference type="RefSeq" id="WP_139218486.1">
    <property type="nucleotide sequence ID" value="NZ_FOSP01000001.1"/>
</dbReference>
<feature type="transmembrane region" description="Helical" evidence="1">
    <location>
        <begin position="143"/>
        <end position="162"/>
    </location>
</feature>
<protein>
    <submittedName>
        <fullName evidence="2">Uncharacterized protein</fullName>
    </submittedName>
</protein>
<organism evidence="2 3">
    <name type="scientific">Nitrosomonas aestuarii</name>
    <dbReference type="NCBI Taxonomy" id="52441"/>
    <lineage>
        <taxon>Bacteria</taxon>
        <taxon>Pseudomonadati</taxon>
        <taxon>Pseudomonadota</taxon>
        <taxon>Betaproteobacteria</taxon>
        <taxon>Nitrosomonadales</taxon>
        <taxon>Nitrosomonadaceae</taxon>
        <taxon>Nitrosomonas</taxon>
    </lineage>
</organism>